<dbReference type="GO" id="GO:0006120">
    <property type="term" value="P:mitochondrial electron transport, NADH to ubiquinone"/>
    <property type="evidence" value="ECO:0007669"/>
    <property type="project" value="InterPro"/>
</dbReference>
<dbReference type="PRINTS" id="PR01436">
    <property type="entry name" value="NADHDHGNASE2"/>
</dbReference>
<dbReference type="PANTHER" id="PTHR46552:SF1">
    <property type="entry name" value="NADH-UBIQUINONE OXIDOREDUCTASE CHAIN 2"/>
    <property type="match status" value="1"/>
</dbReference>
<comment type="function">
    <text evidence="1">Core subunit of the mitochondrial membrane respiratory chain NADH dehydrogenase (Complex I) that is believed to belong to the minimal assembly required for catalysis. Complex I functions in the transfer of electrons from NADH to the respiratory chain. The immediate electron acceptor for the enzyme is believed to be ubiquinone.</text>
</comment>
<evidence type="ECO:0000256" key="7">
    <source>
        <dbReference type="ARBA" id="ARBA00022660"/>
    </source>
</evidence>
<dbReference type="InterPro" id="IPR050175">
    <property type="entry name" value="Complex_I_Subunit_2"/>
</dbReference>
<feature type="transmembrane region" description="Helical" evidence="18">
    <location>
        <begin position="267"/>
        <end position="288"/>
    </location>
</feature>
<dbReference type="CTD" id="4536"/>
<sequence length="334" mass="37744">MFMNSSKMLFYSTLMIGTITAISSSNWFGIWMGLEINLISFVPIMFKMKKTQTSEAMMIYFLVQAMGSVILLMAVIMSTSSTVSTDMINYIFKILMASSLALKLGSAPFHFWMPEVMNKIDWEGCFMLSTWQKIAPLSALSYIAENNPTILIFAAASTIVGAMGGLNETSLRKIMAYSSISHLGWMIACIKVENQLWMIYLLVYTLIVATAMITFNRLAAFYMNQLTMNTTIMEKLTIATIFLSMGGLPPFLGFMPKWMVIQSLTNYSMYMIIIMMILTTLITLYYYLRTISTMVLINVASCKWTMNKPLSTNFMIMIILINTATPLVATMNLF</sequence>
<evidence type="ECO:0000256" key="11">
    <source>
        <dbReference type="ARBA" id="ARBA00022982"/>
    </source>
</evidence>
<feature type="transmembrane region" description="Helical" evidence="18">
    <location>
        <begin position="196"/>
        <end position="215"/>
    </location>
</feature>
<feature type="transmembrane region" description="Helical" evidence="18">
    <location>
        <begin position="90"/>
        <end position="113"/>
    </location>
</feature>
<keyword evidence="8 18" id="KW-0812">Transmembrane</keyword>
<keyword evidence="12 18" id="KW-1133">Transmembrane helix</keyword>
<dbReference type="AlphaFoldDB" id="C5HIS6"/>
<keyword evidence="11 18" id="KW-0249">Electron transport</keyword>
<feature type="transmembrane region" description="Helical" evidence="18">
    <location>
        <begin position="58"/>
        <end position="78"/>
    </location>
</feature>
<name>C5HIS6_9HEMI</name>
<comment type="catalytic activity">
    <reaction evidence="17 18">
        <text>a ubiquinone + NADH + 5 H(+)(in) = a ubiquinol + NAD(+) + 4 H(+)(out)</text>
        <dbReference type="Rhea" id="RHEA:29091"/>
        <dbReference type="Rhea" id="RHEA-COMP:9565"/>
        <dbReference type="Rhea" id="RHEA-COMP:9566"/>
        <dbReference type="ChEBI" id="CHEBI:15378"/>
        <dbReference type="ChEBI" id="CHEBI:16389"/>
        <dbReference type="ChEBI" id="CHEBI:17976"/>
        <dbReference type="ChEBI" id="CHEBI:57540"/>
        <dbReference type="ChEBI" id="CHEBI:57945"/>
        <dbReference type="EC" id="7.1.1.2"/>
    </reaction>
</comment>
<keyword evidence="7 18" id="KW-0679">Respiratory chain</keyword>
<dbReference type="RefSeq" id="YP_002970607.1">
    <property type="nucleotide sequence ID" value="NC_012817.1"/>
</dbReference>
<evidence type="ECO:0000256" key="14">
    <source>
        <dbReference type="ARBA" id="ARBA00023075"/>
    </source>
</evidence>
<evidence type="ECO:0000259" key="19">
    <source>
        <dbReference type="Pfam" id="PF00361"/>
    </source>
</evidence>
<geneLocation type="mitochondrion" evidence="20"/>
<keyword evidence="6" id="KW-0813">Transport</keyword>
<dbReference type="EMBL" id="FJ456948">
    <property type="protein sequence ID" value="ACJ69521.1"/>
    <property type="molecule type" value="Genomic_DNA"/>
</dbReference>
<comment type="similarity">
    <text evidence="3 18">Belongs to the complex I subunit 2 family.</text>
</comment>
<dbReference type="GeneID" id="7996373"/>
<gene>
    <name evidence="20" type="primary">ND2</name>
</gene>
<keyword evidence="13 18" id="KW-0520">NAD</keyword>
<evidence type="ECO:0000256" key="6">
    <source>
        <dbReference type="ARBA" id="ARBA00022448"/>
    </source>
</evidence>
<feature type="domain" description="NADH:quinone oxidoreductase/Mrp antiporter transmembrane" evidence="19">
    <location>
        <begin position="24"/>
        <end position="283"/>
    </location>
</feature>
<keyword evidence="15 18" id="KW-0496">Mitochondrion</keyword>
<evidence type="ECO:0000256" key="10">
    <source>
        <dbReference type="ARBA" id="ARBA00022967"/>
    </source>
</evidence>
<evidence type="ECO:0000256" key="3">
    <source>
        <dbReference type="ARBA" id="ARBA00007012"/>
    </source>
</evidence>
<evidence type="ECO:0000256" key="2">
    <source>
        <dbReference type="ARBA" id="ARBA00004448"/>
    </source>
</evidence>
<dbReference type="GO" id="GO:0008137">
    <property type="term" value="F:NADH dehydrogenase (ubiquinone) activity"/>
    <property type="evidence" value="ECO:0007669"/>
    <property type="project" value="UniProtKB-EC"/>
</dbReference>
<dbReference type="InterPro" id="IPR001750">
    <property type="entry name" value="ND/Mrp_TM"/>
</dbReference>
<evidence type="ECO:0000256" key="16">
    <source>
        <dbReference type="ARBA" id="ARBA00023136"/>
    </source>
</evidence>
<keyword evidence="16 18" id="KW-0472">Membrane</keyword>
<organism evidence="20">
    <name type="scientific">Laccotrephes robustus</name>
    <dbReference type="NCBI Taxonomy" id="575834"/>
    <lineage>
        <taxon>Eukaryota</taxon>
        <taxon>Metazoa</taxon>
        <taxon>Ecdysozoa</taxon>
        <taxon>Arthropoda</taxon>
        <taxon>Hexapoda</taxon>
        <taxon>Insecta</taxon>
        <taxon>Pterygota</taxon>
        <taxon>Neoptera</taxon>
        <taxon>Paraneoptera</taxon>
        <taxon>Hemiptera</taxon>
        <taxon>Heteroptera</taxon>
        <taxon>Panheteroptera</taxon>
        <taxon>Nepomorpha</taxon>
        <taxon>Nepidae</taxon>
        <taxon>Nepinae</taxon>
        <taxon>Laccotrephes</taxon>
    </lineage>
</organism>
<evidence type="ECO:0000256" key="4">
    <source>
        <dbReference type="ARBA" id="ARBA00012944"/>
    </source>
</evidence>
<keyword evidence="14 18" id="KW-0830">Ubiquinone</keyword>
<keyword evidence="9 18" id="KW-0999">Mitochondrion inner membrane</keyword>
<comment type="subcellular location">
    <subcellularLocation>
        <location evidence="2 18">Mitochondrion inner membrane</location>
        <topology evidence="2 18">Multi-pass membrane protein</topology>
    </subcellularLocation>
</comment>
<comment type="function">
    <text evidence="18">Core subunit of the mitochondrial membrane respiratory chain NADH dehydrogenase (Complex I) which catalyzes electron transfer from NADH through the respiratory chain, using ubiquinone as an electron acceptor. Essential for the catalytic activity and assembly of complex I.</text>
</comment>
<evidence type="ECO:0000256" key="1">
    <source>
        <dbReference type="ARBA" id="ARBA00003257"/>
    </source>
</evidence>
<accession>C5HIS6</accession>
<evidence type="ECO:0000256" key="18">
    <source>
        <dbReference type="RuleBase" id="RU003403"/>
    </source>
</evidence>
<feature type="transmembrane region" description="Helical" evidence="18">
    <location>
        <begin position="236"/>
        <end position="255"/>
    </location>
</feature>
<proteinExistence type="inferred from homology"/>
<feature type="transmembrane region" description="Helical" evidence="18">
    <location>
        <begin position="309"/>
        <end position="329"/>
    </location>
</feature>
<dbReference type="Pfam" id="PF00361">
    <property type="entry name" value="Proton_antipo_M"/>
    <property type="match status" value="1"/>
</dbReference>
<dbReference type="InterPro" id="IPR003917">
    <property type="entry name" value="NADH_UbQ_OxRdtase_chain2"/>
</dbReference>
<evidence type="ECO:0000256" key="9">
    <source>
        <dbReference type="ARBA" id="ARBA00022792"/>
    </source>
</evidence>
<evidence type="ECO:0000256" key="8">
    <source>
        <dbReference type="ARBA" id="ARBA00022692"/>
    </source>
</evidence>
<evidence type="ECO:0000313" key="20">
    <source>
        <dbReference type="EMBL" id="ACJ69521.1"/>
    </source>
</evidence>
<keyword evidence="10 18" id="KW-1278">Translocase</keyword>
<reference evidence="20" key="1">
    <citation type="journal article" date="2009" name="BMC Evol. Biol.">
        <title>Phylogenetic analysis of the true water bugs (Insecta: Hemiptera: Heteroptera: Nepomorpha): evidence from mitochondrial genomes.</title>
        <authorList>
            <person name="Hua J."/>
            <person name="Li M."/>
            <person name="Dong P."/>
            <person name="Cui Y."/>
            <person name="Xie Q."/>
            <person name="Bu W."/>
        </authorList>
    </citation>
    <scope>NUCLEOTIDE SEQUENCE</scope>
</reference>
<evidence type="ECO:0000256" key="5">
    <source>
        <dbReference type="ARBA" id="ARBA00021008"/>
    </source>
</evidence>
<dbReference type="GO" id="GO:0005743">
    <property type="term" value="C:mitochondrial inner membrane"/>
    <property type="evidence" value="ECO:0007669"/>
    <property type="project" value="UniProtKB-SubCell"/>
</dbReference>
<evidence type="ECO:0000256" key="12">
    <source>
        <dbReference type="ARBA" id="ARBA00022989"/>
    </source>
</evidence>
<evidence type="ECO:0000256" key="15">
    <source>
        <dbReference type="ARBA" id="ARBA00023128"/>
    </source>
</evidence>
<protein>
    <recommendedName>
        <fullName evidence="5 18">NADH-ubiquinone oxidoreductase chain 2</fullName>
        <ecNumber evidence="4 18">7.1.1.2</ecNumber>
    </recommendedName>
</protein>
<evidence type="ECO:0000256" key="17">
    <source>
        <dbReference type="ARBA" id="ARBA00049551"/>
    </source>
</evidence>
<dbReference type="EC" id="7.1.1.2" evidence="4 18"/>
<dbReference type="PANTHER" id="PTHR46552">
    <property type="entry name" value="NADH-UBIQUINONE OXIDOREDUCTASE CHAIN 2"/>
    <property type="match status" value="1"/>
</dbReference>
<evidence type="ECO:0000256" key="13">
    <source>
        <dbReference type="ARBA" id="ARBA00023027"/>
    </source>
</evidence>